<dbReference type="GO" id="GO:0003677">
    <property type="term" value="F:DNA binding"/>
    <property type="evidence" value="ECO:0007669"/>
    <property type="project" value="UniProtKB-KW"/>
</dbReference>
<keyword evidence="4" id="KW-0238">DNA-binding</keyword>
<evidence type="ECO:0000256" key="1">
    <source>
        <dbReference type="ARBA" id="ARBA00010641"/>
    </source>
</evidence>
<evidence type="ECO:0000256" key="5">
    <source>
        <dbReference type="ARBA" id="ARBA00023163"/>
    </source>
</evidence>
<feature type="domain" description="RNA polymerase sigma factor 70 region 4 type 2" evidence="7">
    <location>
        <begin position="131"/>
        <end position="180"/>
    </location>
</feature>
<comment type="similarity">
    <text evidence="1">Belongs to the sigma-70 factor family. ECF subfamily.</text>
</comment>
<feature type="domain" description="RNA polymerase sigma-70 region 2" evidence="6">
    <location>
        <begin position="36"/>
        <end position="103"/>
    </location>
</feature>
<dbReference type="Proteomes" id="UP000380867">
    <property type="component" value="Unassembled WGS sequence"/>
</dbReference>
<evidence type="ECO:0000313" key="8">
    <source>
        <dbReference type="EMBL" id="KAA1399921.1"/>
    </source>
</evidence>
<gene>
    <name evidence="8" type="ORF">ESP70_003980</name>
</gene>
<dbReference type="InterPro" id="IPR013324">
    <property type="entry name" value="RNA_pol_sigma_r3/r4-like"/>
</dbReference>
<dbReference type="GO" id="GO:0006352">
    <property type="term" value="P:DNA-templated transcription initiation"/>
    <property type="evidence" value="ECO:0007669"/>
    <property type="project" value="InterPro"/>
</dbReference>
<reference evidence="8" key="1">
    <citation type="submission" date="2019-09" db="EMBL/GenBank/DDBJ databases">
        <authorList>
            <person name="Li J."/>
        </authorList>
    </citation>
    <scope>NUCLEOTIDE SEQUENCE [LARGE SCALE GENOMIC DNA]</scope>
    <source>
        <strain evidence="8">JCM 14732</strain>
    </source>
</reference>
<dbReference type="EMBL" id="SDPQ02000001">
    <property type="protein sequence ID" value="KAA1399921.1"/>
    <property type="molecule type" value="Genomic_DNA"/>
</dbReference>
<keyword evidence="3" id="KW-0731">Sigma factor</keyword>
<dbReference type="InterPro" id="IPR007627">
    <property type="entry name" value="RNA_pol_sigma70_r2"/>
</dbReference>
<dbReference type="AlphaFoldDB" id="A0A5M4FIN6"/>
<dbReference type="GO" id="GO:0016987">
    <property type="term" value="F:sigma factor activity"/>
    <property type="evidence" value="ECO:0007669"/>
    <property type="project" value="UniProtKB-KW"/>
</dbReference>
<dbReference type="OrthoDB" id="5518337at2"/>
<dbReference type="CDD" id="cd06171">
    <property type="entry name" value="Sigma70_r4"/>
    <property type="match status" value="1"/>
</dbReference>
<dbReference type="PANTHER" id="PTHR43133:SF8">
    <property type="entry name" value="RNA POLYMERASE SIGMA FACTOR HI_1459-RELATED"/>
    <property type="match status" value="1"/>
</dbReference>
<dbReference type="InterPro" id="IPR039425">
    <property type="entry name" value="RNA_pol_sigma-70-like"/>
</dbReference>
<dbReference type="SUPFAM" id="SSF88659">
    <property type="entry name" value="Sigma3 and sigma4 domains of RNA polymerase sigma factors"/>
    <property type="match status" value="1"/>
</dbReference>
<dbReference type="InterPro" id="IPR013325">
    <property type="entry name" value="RNA_pol_sigma_r2"/>
</dbReference>
<keyword evidence="5" id="KW-0804">Transcription</keyword>
<organism evidence="8 9">
    <name type="scientific">Aeromicrobium ginsengisoli</name>
    <dbReference type="NCBI Taxonomy" id="363867"/>
    <lineage>
        <taxon>Bacteria</taxon>
        <taxon>Bacillati</taxon>
        <taxon>Actinomycetota</taxon>
        <taxon>Actinomycetes</taxon>
        <taxon>Propionibacteriales</taxon>
        <taxon>Nocardioidaceae</taxon>
        <taxon>Aeromicrobium</taxon>
    </lineage>
</organism>
<comment type="caution">
    <text evidence="8">The sequence shown here is derived from an EMBL/GenBank/DDBJ whole genome shotgun (WGS) entry which is preliminary data.</text>
</comment>
<evidence type="ECO:0000256" key="3">
    <source>
        <dbReference type="ARBA" id="ARBA00023082"/>
    </source>
</evidence>
<dbReference type="InterPro" id="IPR036388">
    <property type="entry name" value="WH-like_DNA-bd_sf"/>
</dbReference>
<name>A0A5M4FIN6_9ACTN</name>
<dbReference type="Gene3D" id="1.10.1740.10">
    <property type="match status" value="1"/>
</dbReference>
<dbReference type="Gene3D" id="1.10.10.10">
    <property type="entry name" value="Winged helix-like DNA-binding domain superfamily/Winged helix DNA-binding domain"/>
    <property type="match status" value="1"/>
</dbReference>
<evidence type="ECO:0000256" key="4">
    <source>
        <dbReference type="ARBA" id="ARBA00023125"/>
    </source>
</evidence>
<dbReference type="Pfam" id="PF04542">
    <property type="entry name" value="Sigma70_r2"/>
    <property type="match status" value="1"/>
</dbReference>
<evidence type="ECO:0000259" key="7">
    <source>
        <dbReference type="Pfam" id="PF08281"/>
    </source>
</evidence>
<keyword evidence="9" id="KW-1185">Reference proteome</keyword>
<dbReference type="InterPro" id="IPR013249">
    <property type="entry name" value="RNA_pol_sigma70_r4_t2"/>
</dbReference>
<proteinExistence type="inferred from homology"/>
<dbReference type="NCBIfam" id="TIGR02937">
    <property type="entry name" value="sigma70-ECF"/>
    <property type="match status" value="1"/>
</dbReference>
<dbReference type="InterPro" id="IPR014284">
    <property type="entry name" value="RNA_pol_sigma-70_dom"/>
</dbReference>
<protein>
    <submittedName>
        <fullName evidence="8">Sigma-70 family RNA polymerase sigma factor</fullName>
    </submittedName>
</protein>
<dbReference type="SUPFAM" id="SSF88946">
    <property type="entry name" value="Sigma2 domain of RNA polymerase sigma factors"/>
    <property type="match status" value="1"/>
</dbReference>
<keyword evidence="2" id="KW-0805">Transcription regulation</keyword>
<sequence>MQRFAADGHKQGVSMQTSDAELLVRSRTSVEAFGVIYTRHAPAVHRYLSRRAGAGIAEDLLAEVFTVAVEARLRVKPHASGSALPWLYGIARNVLRAHLRQRSSQSSHDDSFDLDWDAVDARLDASSLRSRLRHALEQLSPGEREVLLLVGWEQLTVSEAAEALGISGVAARSRLHRARTRAESLLSAISPEPHRQDS</sequence>
<dbReference type="PANTHER" id="PTHR43133">
    <property type="entry name" value="RNA POLYMERASE ECF-TYPE SIGMA FACTO"/>
    <property type="match status" value="1"/>
</dbReference>
<evidence type="ECO:0000256" key="2">
    <source>
        <dbReference type="ARBA" id="ARBA00023015"/>
    </source>
</evidence>
<evidence type="ECO:0000259" key="6">
    <source>
        <dbReference type="Pfam" id="PF04542"/>
    </source>
</evidence>
<accession>A0A5M4FIN6</accession>
<evidence type="ECO:0000313" key="9">
    <source>
        <dbReference type="Proteomes" id="UP000380867"/>
    </source>
</evidence>
<dbReference type="Pfam" id="PF08281">
    <property type="entry name" value="Sigma70_r4_2"/>
    <property type="match status" value="1"/>
</dbReference>